<reference evidence="1 2" key="1">
    <citation type="submission" date="2016-12" db="EMBL/GenBank/DDBJ databases">
        <title>Bacillus phylogenomics.</title>
        <authorList>
            <person name="Dunlap C."/>
        </authorList>
    </citation>
    <scope>NUCLEOTIDE SEQUENCE [LARGE SCALE GENOMIC DNA]</scope>
    <source>
        <strain evidence="1 2">NRRL B-41327</strain>
    </source>
</reference>
<gene>
    <name evidence="1" type="ORF">BTA31_16075</name>
</gene>
<organism evidence="1 2">
    <name type="scientific">Bacillus haynesii</name>
    <dbReference type="NCBI Taxonomy" id="1925021"/>
    <lineage>
        <taxon>Bacteria</taxon>
        <taxon>Bacillati</taxon>
        <taxon>Bacillota</taxon>
        <taxon>Bacilli</taxon>
        <taxon>Bacillales</taxon>
        <taxon>Bacillaceae</taxon>
        <taxon>Bacillus</taxon>
    </lineage>
</organism>
<comment type="caution">
    <text evidence="1">The sequence shown here is derived from an EMBL/GenBank/DDBJ whole genome shotgun (WGS) entry which is preliminary data.</text>
</comment>
<sequence>MLLLDKNRKKSLVITSITHTPPSHEIFLYILNFIRAKGRFTIFRKNKKADDFCGFPTMFYICWDFFRNFLPKTWLVYDNRIRRNFGKEQDAFSANPFLRMPFLPFRAALFENAFCYTQLFPYECKEKTL</sequence>
<protein>
    <submittedName>
        <fullName evidence="1">Uncharacterized protein</fullName>
    </submittedName>
</protein>
<proteinExistence type="predicted"/>
<evidence type="ECO:0000313" key="2">
    <source>
        <dbReference type="Proteomes" id="UP000187046"/>
    </source>
</evidence>
<name>A0ABX3I3B4_9BACI</name>
<dbReference type="EMBL" id="MRBL01000017">
    <property type="protein sequence ID" value="OMI26325.1"/>
    <property type="molecule type" value="Genomic_DNA"/>
</dbReference>
<keyword evidence="2" id="KW-1185">Reference proteome</keyword>
<dbReference type="Proteomes" id="UP000187046">
    <property type="component" value="Unassembled WGS sequence"/>
</dbReference>
<accession>A0ABX3I3B4</accession>
<evidence type="ECO:0000313" key="1">
    <source>
        <dbReference type="EMBL" id="OMI26325.1"/>
    </source>
</evidence>